<feature type="domain" description="Methyltransferase" evidence="1">
    <location>
        <begin position="43"/>
        <end position="136"/>
    </location>
</feature>
<gene>
    <name evidence="2" type="ORF">V1351_09120</name>
</gene>
<dbReference type="Pfam" id="PF13649">
    <property type="entry name" value="Methyltransf_25"/>
    <property type="match status" value="1"/>
</dbReference>
<dbReference type="InterPro" id="IPR029063">
    <property type="entry name" value="SAM-dependent_MTases_sf"/>
</dbReference>
<proteinExistence type="predicted"/>
<dbReference type="CDD" id="cd02440">
    <property type="entry name" value="AdoMet_MTases"/>
    <property type="match status" value="1"/>
</dbReference>
<dbReference type="SUPFAM" id="SSF53335">
    <property type="entry name" value="S-adenosyl-L-methionine-dependent methyltransferases"/>
    <property type="match status" value="1"/>
</dbReference>
<sequence length="244" mass="26705">MTSSDVWTVEQAKRYDSEDGMFSPEVLAPTVDALVAMADGGRVLELAIGTGRVAVPLRARGVSVAGIELSAAMVEQLRTKVTPEEIPVAIGDMATTPVKGEFSLVYLVYDTIGNLCTQQEQVECFRNAARHLSPGGRFVVEVGVPSLRRLPPGQAAVPFDVSDKHLGFDTYDLVSQQAGSHHLTRQADGTYLRGTHNYRYVWPSELDLMAQLAGMQLERRTQDWVATPFTSQSEGHVSVWRLTS</sequence>
<evidence type="ECO:0000313" key="2">
    <source>
        <dbReference type="EMBL" id="WXB78053.1"/>
    </source>
</evidence>
<reference evidence="2 3" key="1">
    <citation type="submission" date="2024-02" db="EMBL/GenBank/DDBJ databases">
        <title>Janibacter sp. nov., isolated from gut of marine sandworm.</title>
        <authorList>
            <person name="Kim B."/>
            <person name="Jun M.O."/>
            <person name="Shin N.-R."/>
        </authorList>
    </citation>
    <scope>NUCLEOTIDE SEQUENCE [LARGE SCALE GENOMIC DNA]</scope>
    <source>
        <strain evidence="2 3">A1S7</strain>
    </source>
</reference>
<dbReference type="Gene3D" id="3.40.50.150">
    <property type="entry name" value="Vaccinia Virus protein VP39"/>
    <property type="match status" value="1"/>
</dbReference>
<accession>A0ABZ2MLZ2</accession>
<evidence type="ECO:0000259" key="1">
    <source>
        <dbReference type="Pfam" id="PF13649"/>
    </source>
</evidence>
<protein>
    <submittedName>
        <fullName evidence="2">Class I SAM-dependent methyltransferase</fullName>
    </submittedName>
</protein>
<dbReference type="RefSeq" id="WP_338752499.1">
    <property type="nucleotide sequence ID" value="NZ_CP144913.1"/>
</dbReference>
<keyword evidence="3" id="KW-1185">Reference proteome</keyword>
<dbReference type="GO" id="GO:0008168">
    <property type="term" value="F:methyltransferase activity"/>
    <property type="evidence" value="ECO:0007669"/>
    <property type="project" value="UniProtKB-KW"/>
</dbReference>
<dbReference type="EMBL" id="CP144913">
    <property type="protein sequence ID" value="WXB78053.1"/>
    <property type="molecule type" value="Genomic_DNA"/>
</dbReference>
<dbReference type="Proteomes" id="UP001382727">
    <property type="component" value="Chromosome"/>
</dbReference>
<keyword evidence="2" id="KW-0489">Methyltransferase</keyword>
<organism evidence="2 3">
    <name type="scientific">Janibacter alittae</name>
    <dbReference type="NCBI Taxonomy" id="3115209"/>
    <lineage>
        <taxon>Bacteria</taxon>
        <taxon>Bacillati</taxon>
        <taxon>Actinomycetota</taxon>
        <taxon>Actinomycetes</taxon>
        <taxon>Micrococcales</taxon>
        <taxon>Intrasporangiaceae</taxon>
        <taxon>Janibacter</taxon>
    </lineage>
</organism>
<dbReference type="GO" id="GO:0032259">
    <property type="term" value="P:methylation"/>
    <property type="evidence" value="ECO:0007669"/>
    <property type="project" value="UniProtKB-KW"/>
</dbReference>
<name>A0ABZ2MLZ2_9MICO</name>
<evidence type="ECO:0000313" key="3">
    <source>
        <dbReference type="Proteomes" id="UP001382727"/>
    </source>
</evidence>
<keyword evidence="2" id="KW-0808">Transferase</keyword>
<dbReference type="InterPro" id="IPR041698">
    <property type="entry name" value="Methyltransf_25"/>
</dbReference>